<dbReference type="PRINTS" id="PR00421">
    <property type="entry name" value="THIOREDOXIN"/>
</dbReference>
<dbReference type="InterPro" id="IPR036249">
    <property type="entry name" value="Thioredoxin-like_sf"/>
</dbReference>
<dbReference type="Pfam" id="PF07762">
    <property type="entry name" value="DUF1618"/>
    <property type="match status" value="1"/>
</dbReference>
<evidence type="ECO:0000256" key="3">
    <source>
        <dbReference type="ARBA" id="ARBA00023157"/>
    </source>
</evidence>
<dbReference type="CDD" id="cd02947">
    <property type="entry name" value="TRX_family"/>
    <property type="match status" value="1"/>
</dbReference>
<accession>N1R4J0</accession>
<sequence>MAASAATATAAAVGAGEVISVHTLEQWTMQIEEANAAKKLVVVDFTASWCGPCRIMAPVFADLAKKFPNAVFLKVDVDELKPIAEQFSVEAMPTFLFIKEGDVKDRVVGAIKEELTTKVGLHAAAQTWTRREPWQTKDDAGPLIGEPASFGGCHRFLLRWALELPGFELQYFCIFMAMQGAFVSVVVKDRRMTPRMSSSSESGRGPTQIYKSHACLARVSWYKFRAVSLTKLYVLYKQSIAEQFSVEAMPTFLFMKEGDVKDRVVGAIKEELTNKEGLEEYDNVTESAIFGASLTPPALPLFKGPPPSWVLLDVSAYIADGGAATAGTTAKSRTRGGHAIEVTMIAARPPLVSHIRVNCPGLKPTRFAIEPRIFAAADGLFLLGVAIGHRSLCTQPGMFDYFVYQPAARSLTSLPRPHGRFGLRDVALLRCSPNSSSYIIAFLEGTRGMAYELHRFHSETNTWTKSKLELGATAMNPAMDSVFFSTSKVFTLGGGFVGWADLWRGVLLCDVLLDDPELRYVPLPHAFGERKWDAVITRDIAVVDQGCIKYVDKRSDEHTGGGWTLTAWSKKINSKPWKEEQWRQDCELRSSDVSVLLPPLPRPFHELMTGHPVISLRGDDVVYLMSKESLRDDTAWVVAVDMRSKSLQEVVEFGGARRSIGISLYTEQDRPLVIRRSPQGSMSINGNTCLFFDK</sequence>
<dbReference type="PROSITE" id="PS00194">
    <property type="entry name" value="THIOREDOXIN_1"/>
    <property type="match status" value="1"/>
</dbReference>
<evidence type="ECO:0000313" key="5">
    <source>
        <dbReference type="EnsemblPlants" id="EMT33623"/>
    </source>
</evidence>
<proteinExistence type="predicted"/>
<keyword evidence="4" id="KW-0676">Redox-active center</keyword>
<evidence type="ECO:0000256" key="2">
    <source>
        <dbReference type="ARBA" id="ARBA00022982"/>
    </source>
</evidence>
<keyword evidence="3" id="KW-1015">Disulfide bond</keyword>
<dbReference type="ExpressionAtlas" id="N1R4J0">
    <property type="expression patterns" value="baseline"/>
</dbReference>
<evidence type="ECO:0000256" key="1">
    <source>
        <dbReference type="ARBA" id="ARBA00022448"/>
    </source>
</evidence>
<dbReference type="PANTHER" id="PTHR33074:SF92">
    <property type="entry name" value="DUF1618 DOMAIN-CONTAINING PROTEIN"/>
    <property type="match status" value="1"/>
</dbReference>
<protein>
    <submittedName>
        <fullName evidence="5">Uncharacterized protein</fullName>
    </submittedName>
</protein>
<dbReference type="InterPro" id="IPR017937">
    <property type="entry name" value="Thioredoxin_CS"/>
</dbReference>
<dbReference type="InterPro" id="IPR013766">
    <property type="entry name" value="Thioredoxin_domain"/>
</dbReference>
<reference evidence="5" key="1">
    <citation type="submission" date="2015-06" db="UniProtKB">
        <authorList>
            <consortium name="EnsemblPlants"/>
        </authorList>
    </citation>
    <scope>IDENTIFICATION</scope>
</reference>
<dbReference type="EnsemblPlants" id="EMT33623">
    <property type="protein sequence ID" value="EMT33623"/>
    <property type="gene ID" value="F775_43350"/>
</dbReference>
<dbReference type="PANTHER" id="PTHR33074">
    <property type="entry name" value="EXPRESSED PROTEIN-RELATED"/>
    <property type="match status" value="1"/>
</dbReference>
<name>N1R4J0_AEGTA</name>
<dbReference type="Pfam" id="PF00085">
    <property type="entry name" value="Thioredoxin"/>
    <property type="match status" value="2"/>
</dbReference>
<dbReference type="AlphaFoldDB" id="N1R4J0"/>
<dbReference type="InterPro" id="IPR011676">
    <property type="entry name" value="DUF1618"/>
</dbReference>
<dbReference type="Gene3D" id="3.40.30.10">
    <property type="entry name" value="Glutaredoxin"/>
    <property type="match status" value="2"/>
</dbReference>
<keyword evidence="1" id="KW-0813">Transport</keyword>
<dbReference type="FunFam" id="3.40.30.10:FF:000245">
    <property type="entry name" value="Thioredoxin"/>
    <property type="match status" value="1"/>
</dbReference>
<keyword evidence="2" id="KW-0249">Electron transport</keyword>
<dbReference type="Gene3D" id="1.10.260.200">
    <property type="match status" value="1"/>
</dbReference>
<organism evidence="5">
    <name type="scientific">Aegilops tauschii</name>
    <name type="common">Tausch's goatgrass</name>
    <name type="synonym">Aegilops squarrosa</name>
    <dbReference type="NCBI Taxonomy" id="37682"/>
    <lineage>
        <taxon>Eukaryota</taxon>
        <taxon>Viridiplantae</taxon>
        <taxon>Streptophyta</taxon>
        <taxon>Embryophyta</taxon>
        <taxon>Tracheophyta</taxon>
        <taxon>Spermatophyta</taxon>
        <taxon>Magnoliopsida</taxon>
        <taxon>Liliopsida</taxon>
        <taxon>Poales</taxon>
        <taxon>Poaceae</taxon>
        <taxon>BOP clade</taxon>
        <taxon>Pooideae</taxon>
        <taxon>Triticodae</taxon>
        <taxon>Triticeae</taxon>
        <taxon>Triticinae</taxon>
        <taxon>Aegilops</taxon>
    </lineage>
</organism>
<dbReference type="PROSITE" id="PS51352">
    <property type="entry name" value="THIOREDOXIN_2"/>
    <property type="match status" value="1"/>
</dbReference>
<evidence type="ECO:0000256" key="4">
    <source>
        <dbReference type="ARBA" id="ARBA00023284"/>
    </source>
</evidence>
<dbReference type="SUPFAM" id="SSF52833">
    <property type="entry name" value="Thioredoxin-like"/>
    <property type="match status" value="2"/>
</dbReference>